<dbReference type="AlphaFoldDB" id="A0A0B9A358"/>
<comment type="caution">
    <text evidence="3">The sequence shown here is derived from an EMBL/GenBank/DDBJ whole genome shotgun (WGS) entry which is preliminary data.</text>
</comment>
<dbReference type="PATRIC" id="fig|1703.6.peg.1039"/>
<evidence type="ECO:0000313" key="3">
    <source>
        <dbReference type="EMBL" id="KHS53207.1"/>
    </source>
</evidence>
<evidence type="ECO:0000313" key="4">
    <source>
        <dbReference type="Proteomes" id="UP000031488"/>
    </source>
</evidence>
<keyword evidence="1" id="KW-0812">Transmembrane</keyword>
<keyword evidence="3" id="KW-0540">Nuclease</keyword>
<feature type="transmembrane region" description="Helical" evidence="1">
    <location>
        <begin position="43"/>
        <end position="67"/>
    </location>
</feature>
<protein>
    <submittedName>
        <fullName evidence="3">Endonuclease/exonuclease/phosphatase</fullName>
    </submittedName>
</protein>
<proteinExistence type="predicted"/>
<keyword evidence="4" id="KW-1185">Reference proteome</keyword>
<keyword evidence="1" id="KW-0472">Membrane</keyword>
<dbReference type="InterPro" id="IPR005135">
    <property type="entry name" value="Endo/exonuclease/phosphatase"/>
</dbReference>
<dbReference type="SUPFAM" id="SSF56219">
    <property type="entry name" value="DNase I-like"/>
    <property type="match status" value="1"/>
</dbReference>
<dbReference type="Pfam" id="PF03372">
    <property type="entry name" value="Exo_endo_phos"/>
    <property type="match status" value="1"/>
</dbReference>
<evidence type="ECO:0000259" key="2">
    <source>
        <dbReference type="Pfam" id="PF03372"/>
    </source>
</evidence>
<dbReference type="STRING" id="1703.BLSMQ_0814"/>
<feature type="transmembrane region" description="Helical" evidence="1">
    <location>
        <begin position="74"/>
        <end position="93"/>
    </location>
</feature>
<gene>
    <name evidence="3" type="ORF">AE0388_1150</name>
</gene>
<keyword evidence="3" id="KW-0378">Hydrolase</keyword>
<reference evidence="3 4" key="1">
    <citation type="submission" date="2014-11" db="EMBL/GenBank/DDBJ databases">
        <title>Draft Genome Sequence of Brevibacterium linens AE038-8.</title>
        <authorList>
            <person name="Maizel D."/>
            <person name="Utturkar S.M."/>
            <person name="Brown S.D."/>
            <person name="Ferrero M."/>
            <person name="Rosen B.P."/>
        </authorList>
    </citation>
    <scope>NUCLEOTIDE SEQUENCE [LARGE SCALE GENOMIC DNA]</scope>
    <source>
        <strain evidence="3 4">AE038-8</strain>
    </source>
</reference>
<name>A0A0B9A358_BRELN</name>
<accession>A0A0B9A358</accession>
<feature type="transmembrane region" description="Helical" evidence="1">
    <location>
        <begin position="18"/>
        <end position="37"/>
    </location>
</feature>
<dbReference type="EMBL" id="JTJZ01000016">
    <property type="protein sequence ID" value="KHS53207.1"/>
    <property type="molecule type" value="Genomic_DNA"/>
</dbReference>
<dbReference type="RefSeq" id="WP_039207920.1">
    <property type="nucleotide sequence ID" value="NZ_JBCLTJ010000013.1"/>
</dbReference>
<dbReference type="OrthoDB" id="4316587at2"/>
<evidence type="ECO:0000256" key="1">
    <source>
        <dbReference type="SAM" id="Phobius"/>
    </source>
</evidence>
<dbReference type="GO" id="GO:0004519">
    <property type="term" value="F:endonuclease activity"/>
    <property type="evidence" value="ECO:0007669"/>
    <property type="project" value="UniProtKB-KW"/>
</dbReference>
<feature type="domain" description="Endonuclease/exonuclease/phosphatase" evidence="2">
    <location>
        <begin position="106"/>
        <end position="303"/>
    </location>
</feature>
<keyword evidence="1" id="KW-1133">Transmembrane helix</keyword>
<sequence length="313" mass="34481">MNQAYSTPRRKHSPAKGITALIFGILYAAFLLLHNLLPTRMGIALILESVLPWTGVFLALVLLMFLIRFSWLSAIGFLVPALVWTGMFGPALLPNEDSGDPDLTVATHNVGARMPQPTAAAQNIVDRDPDIVTIQELESLSGKIIHKELDSSFEHSQVVDTIGVWSKWPMSEPEEVDLGLQWPRAFATTISTDHGDVRFYAVHMPSVRPGHESMRNAALRRLSTTVETDGAEHVIIAGDFNTASTDNNMETLVPSLKDSREEARGGFGFTWPAKFPVTRLDHVLYRGFDATSDEVLERGSSDHRAVLAGLNLK</sequence>
<dbReference type="Gene3D" id="3.60.10.10">
    <property type="entry name" value="Endonuclease/exonuclease/phosphatase"/>
    <property type="match status" value="1"/>
</dbReference>
<dbReference type="InterPro" id="IPR036691">
    <property type="entry name" value="Endo/exonu/phosph_ase_sf"/>
</dbReference>
<keyword evidence="3" id="KW-0269">Exonuclease</keyword>
<dbReference type="Proteomes" id="UP000031488">
    <property type="component" value="Unassembled WGS sequence"/>
</dbReference>
<keyword evidence="3" id="KW-0255">Endonuclease</keyword>
<organism evidence="3 4">
    <name type="scientific">Brevibacterium linens</name>
    <dbReference type="NCBI Taxonomy" id="1703"/>
    <lineage>
        <taxon>Bacteria</taxon>
        <taxon>Bacillati</taxon>
        <taxon>Actinomycetota</taxon>
        <taxon>Actinomycetes</taxon>
        <taxon>Micrococcales</taxon>
        <taxon>Brevibacteriaceae</taxon>
        <taxon>Brevibacterium</taxon>
    </lineage>
</organism>
<dbReference type="GO" id="GO:0004527">
    <property type="term" value="F:exonuclease activity"/>
    <property type="evidence" value="ECO:0007669"/>
    <property type="project" value="UniProtKB-KW"/>
</dbReference>